<dbReference type="Pfam" id="PF05406">
    <property type="entry name" value="WGR"/>
    <property type="match status" value="1"/>
</dbReference>
<reference evidence="2 3" key="1">
    <citation type="submission" date="2021-01" db="EMBL/GenBank/DDBJ databases">
        <title>Diatom-associated Roseobacters Show Island Model of Population Structure.</title>
        <authorList>
            <person name="Qu L."/>
            <person name="Feng X."/>
            <person name="Chen Y."/>
            <person name="Li L."/>
            <person name="Wang X."/>
            <person name="Hu Z."/>
            <person name="Wang H."/>
            <person name="Luo H."/>
        </authorList>
    </citation>
    <scope>NUCLEOTIDE SEQUENCE [LARGE SCALE GENOMIC DNA]</scope>
    <source>
        <strain evidence="2 3">TR60-84</strain>
    </source>
</reference>
<evidence type="ECO:0000259" key="1">
    <source>
        <dbReference type="PROSITE" id="PS51977"/>
    </source>
</evidence>
<dbReference type="Proteomes" id="UP000732193">
    <property type="component" value="Unassembled WGS sequence"/>
</dbReference>
<name>A0AAE3B7V5_9RHOB</name>
<sequence>MYLTQLDKSSTNCRFYRIDLLPGLFGDWALVREWGRVGSSGQSRTDWFDDEAEAKDARFELHMKKAKVGYD</sequence>
<dbReference type="InterPro" id="IPR036930">
    <property type="entry name" value="WGR_dom_sf"/>
</dbReference>
<dbReference type="CDD" id="cd07996">
    <property type="entry name" value="WGR_MMR_like"/>
    <property type="match status" value="1"/>
</dbReference>
<protein>
    <submittedName>
        <fullName evidence="2">WGR domain-containing protein</fullName>
    </submittedName>
</protein>
<organism evidence="2 3">
    <name type="scientific">Sulfitobacter geojensis</name>
    <dbReference type="NCBI Taxonomy" id="1342299"/>
    <lineage>
        <taxon>Bacteria</taxon>
        <taxon>Pseudomonadati</taxon>
        <taxon>Pseudomonadota</taxon>
        <taxon>Alphaproteobacteria</taxon>
        <taxon>Rhodobacterales</taxon>
        <taxon>Roseobacteraceae</taxon>
        <taxon>Sulfitobacter</taxon>
    </lineage>
</organism>
<accession>A0AAE3B7V5</accession>
<evidence type="ECO:0000313" key="2">
    <source>
        <dbReference type="EMBL" id="MBM1714975.1"/>
    </source>
</evidence>
<evidence type="ECO:0000313" key="3">
    <source>
        <dbReference type="Proteomes" id="UP000732193"/>
    </source>
</evidence>
<gene>
    <name evidence="2" type="ORF">JQV55_15505</name>
</gene>
<dbReference type="Gene3D" id="2.20.140.10">
    <property type="entry name" value="WGR domain"/>
    <property type="match status" value="1"/>
</dbReference>
<keyword evidence="3" id="KW-1185">Reference proteome</keyword>
<comment type="caution">
    <text evidence="2">The sequence shown here is derived from an EMBL/GenBank/DDBJ whole genome shotgun (WGS) entry which is preliminary data.</text>
</comment>
<dbReference type="SUPFAM" id="SSF142921">
    <property type="entry name" value="WGR domain-like"/>
    <property type="match status" value="1"/>
</dbReference>
<dbReference type="SMART" id="SM00773">
    <property type="entry name" value="WGR"/>
    <property type="match status" value="1"/>
</dbReference>
<dbReference type="InterPro" id="IPR008893">
    <property type="entry name" value="WGR_domain"/>
</dbReference>
<dbReference type="EMBL" id="JAFBRM010000004">
    <property type="protein sequence ID" value="MBM1714975.1"/>
    <property type="molecule type" value="Genomic_DNA"/>
</dbReference>
<dbReference type="InterPro" id="IPR049809">
    <property type="entry name" value="YehF/YfeS-like_WGR"/>
</dbReference>
<dbReference type="AlphaFoldDB" id="A0AAE3B7V5"/>
<dbReference type="RefSeq" id="WP_064223978.1">
    <property type="nucleotide sequence ID" value="NZ_CANKZB010000004.1"/>
</dbReference>
<feature type="domain" description="WGR" evidence="1">
    <location>
        <begin position="1"/>
        <end position="71"/>
    </location>
</feature>
<proteinExistence type="predicted"/>
<dbReference type="PROSITE" id="PS51977">
    <property type="entry name" value="WGR"/>
    <property type="match status" value="1"/>
</dbReference>